<dbReference type="InterPro" id="IPR016031">
    <property type="entry name" value="Trp_RNA-bd_attenuator-like_dom"/>
</dbReference>
<dbReference type="Proteomes" id="UP000018720">
    <property type="component" value="Unassembled WGS sequence"/>
</dbReference>
<comment type="caution">
    <text evidence="1">The sequence shown here is derived from an EMBL/GenBank/DDBJ whole genome shotgun (WGS) entry which is preliminary data.</text>
</comment>
<dbReference type="NCBIfam" id="TIGR00266">
    <property type="entry name" value="TIGR00266 family protein"/>
    <property type="match status" value="1"/>
</dbReference>
<dbReference type="Gene3D" id="3.60.160.10">
    <property type="entry name" value="Mitochondrial biogenesis AIM24"/>
    <property type="match status" value="1"/>
</dbReference>
<name>A0ABP2RFV9_9LEPT</name>
<evidence type="ECO:0000313" key="1">
    <source>
        <dbReference type="EMBL" id="EJZ42071.1"/>
    </source>
</evidence>
<dbReference type="InterPro" id="IPR036983">
    <property type="entry name" value="AIM24_sf"/>
</dbReference>
<dbReference type="PANTHER" id="PTHR43657">
    <property type="entry name" value="TRYPTOPHAN RNA-BINDING ATTENUATOR PROTEIN-LIKE PROTEIN"/>
    <property type="match status" value="1"/>
</dbReference>
<dbReference type="InterPro" id="IPR002838">
    <property type="entry name" value="AIM24"/>
</dbReference>
<gene>
    <name evidence="1" type="ORF">LEP1GSC178_0608</name>
</gene>
<dbReference type="PANTHER" id="PTHR43657:SF1">
    <property type="entry name" value="ALTERED INHERITANCE OF MITOCHONDRIA PROTEIN 24, MITOCHONDRIAL"/>
    <property type="match status" value="1"/>
</dbReference>
<dbReference type="EMBL" id="AHOM02000008">
    <property type="protein sequence ID" value="EJZ42071.1"/>
    <property type="molecule type" value="Genomic_DNA"/>
</dbReference>
<organism evidence="1 2">
    <name type="scientific">Leptospira licerasiae str. MMD4847</name>
    <dbReference type="NCBI Taxonomy" id="1049971"/>
    <lineage>
        <taxon>Bacteria</taxon>
        <taxon>Pseudomonadati</taxon>
        <taxon>Spirochaetota</taxon>
        <taxon>Spirochaetia</taxon>
        <taxon>Leptospirales</taxon>
        <taxon>Leptospiraceae</taxon>
        <taxon>Leptospira</taxon>
    </lineage>
</organism>
<proteinExistence type="predicted"/>
<dbReference type="SUPFAM" id="SSF51219">
    <property type="entry name" value="TRAP-like"/>
    <property type="match status" value="1"/>
</dbReference>
<sequence length="253" mass="27123">MGLNSKKKNLERNTIRRESIDALENIFQPFPRMQFQISHKPSFSLLKLRLGPGQSIKSEAGAMVYMSSRMGVETKMGSGFLSALSRKIFGGESFFFNTYTAPDSGGEIGLAPDLPGDIIDLDLVGKSIFVQSGSYLASDPGIQVVSKFGGIRSLLGGEGLFLLEISGTGKVFLSSYGAIVPIQVQGNYTVDTGHIVAFENSLQFKVGKAGGNWKSTLLGGEGLVANFSGNGTLWIQSRVPSGFISWLTKLLPV</sequence>
<reference evidence="1 2" key="1">
    <citation type="submission" date="2012-08" db="EMBL/GenBank/DDBJ databases">
        <authorList>
            <person name="Harkins D.M."/>
            <person name="Durkin A.S."/>
            <person name="Selengut J.D."/>
            <person name="Sanka R."/>
            <person name="DePew J."/>
            <person name="Purushe J."/>
            <person name="Matthias M.A."/>
            <person name="Vinetz J.M."/>
            <person name="Sutton G.G."/>
            <person name="Nelson W.C."/>
            <person name="Fouts D.E."/>
        </authorList>
    </citation>
    <scope>NUCLEOTIDE SEQUENCE [LARGE SCALE GENOMIC DNA]</scope>
    <source>
        <strain evidence="1 2">MMD4847</strain>
    </source>
</reference>
<accession>A0ABP2RFV9</accession>
<dbReference type="Pfam" id="PF01987">
    <property type="entry name" value="AIM24"/>
    <property type="match status" value="1"/>
</dbReference>
<protein>
    <submittedName>
        <fullName evidence="1">TIGR00266 family protein</fullName>
    </submittedName>
</protein>
<evidence type="ECO:0000313" key="2">
    <source>
        <dbReference type="Proteomes" id="UP000018720"/>
    </source>
</evidence>
<keyword evidence="2" id="KW-1185">Reference proteome</keyword>